<reference evidence="3" key="1">
    <citation type="journal article" date="2019" name="Int. J. Syst. Evol. Microbiol.">
        <title>The Global Catalogue of Microorganisms (GCM) 10K type strain sequencing project: providing services to taxonomists for standard genome sequencing and annotation.</title>
        <authorList>
            <consortium name="The Broad Institute Genomics Platform"/>
            <consortium name="The Broad Institute Genome Sequencing Center for Infectious Disease"/>
            <person name="Wu L."/>
            <person name="Ma J."/>
        </authorList>
    </citation>
    <scope>NUCLEOTIDE SEQUENCE [LARGE SCALE GENOMIC DNA]</scope>
    <source>
        <strain evidence="3">JCM 15933</strain>
    </source>
</reference>
<dbReference type="Proteomes" id="UP001501470">
    <property type="component" value="Unassembled WGS sequence"/>
</dbReference>
<dbReference type="InterPro" id="IPR004175">
    <property type="entry name" value="RNA_CPDase"/>
</dbReference>
<dbReference type="EMBL" id="BAAAQD010000002">
    <property type="protein sequence ID" value="GAA1505129.1"/>
    <property type="molecule type" value="Genomic_DNA"/>
</dbReference>
<evidence type="ECO:0000256" key="1">
    <source>
        <dbReference type="ARBA" id="ARBA00022801"/>
    </source>
</evidence>
<name>A0ABP4KLA2_9ACTN</name>
<evidence type="ECO:0000313" key="2">
    <source>
        <dbReference type="EMBL" id="GAA1505129.1"/>
    </source>
</evidence>
<dbReference type="PANTHER" id="PTHR35561">
    <property type="entry name" value="RNA 2',3'-CYCLIC PHOSPHODIESTERASE"/>
    <property type="match status" value="1"/>
</dbReference>
<evidence type="ECO:0000313" key="3">
    <source>
        <dbReference type="Proteomes" id="UP001501470"/>
    </source>
</evidence>
<sequence length="183" mass="20238">MFIAAYLPAEVERHFAGMVGGLNVARPMPEGRSVRLVPAGQWHLTLAFLGEVEDERKDDAVELVHGLREQGPGPVVRIAGGGRFGRGKFTTLVAKVDGEVQPLGDAVRRQLKKRRLPFDRRPLQPHVTIARPGDRLPAGELESDLETLHGYQGPQWHADDVRLMKSELGPRPTYEVLATARDT</sequence>
<accession>A0ABP4KLA2</accession>
<dbReference type="PANTHER" id="PTHR35561:SF1">
    <property type="entry name" value="RNA 2',3'-CYCLIC PHOSPHODIESTERASE"/>
    <property type="match status" value="1"/>
</dbReference>
<gene>
    <name evidence="2" type="primary">thpR</name>
    <name evidence="2" type="ORF">GCM10009827_018170</name>
</gene>
<dbReference type="Pfam" id="PF13563">
    <property type="entry name" value="2_5_RNA_ligase2"/>
    <property type="match status" value="1"/>
</dbReference>
<dbReference type="SUPFAM" id="SSF55144">
    <property type="entry name" value="LigT-like"/>
    <property type="match status" value="1"/>
</dbReference>
<organism evidence="2 3">
    <name type="scientific">Dactylosporangium maewongense</name>
    <dbReference type="NCBI Taxonomy" id="634393"/>
    <lineage>
        <taxon>Bacteria</taxon>
        <taxon>Bacillati</taxon>
        <taxon>Actinomycetota</taxon>
        <taxon>Actinomycetes</taxon>
        <taxon>Micromonosporales</taxon>
        <taxon>Micromonosporaceae</taxon>
        <taxon>Dactylosporangium</taxon>
    </lineage>
</organism>
<dbReference type="Gene3D" id="3.90.1140.10">
    <property type="entry name" value="Cyclic phosphodiesterase"/>
    <property type="match status" value="1"/>
</dbReference>
<dbReference type="InterPro" id="IPR009097">
    <property type="entry name" value="Cyclic_Pdiesterase"/>
</dbReference>
<proteinExistence type="predicted"/>
<comment type="caution">
    <text evidence="2">The sequence shown here is derived from an EMBL/GenBank/DDBJ whole genome shotgun (WGS) entry which is preliminary data.</text>
</comment>
<keyword evidence="1" id="KW-0378">Hydrolase</keyword>
<protein>
    <submittedName>
        <fullName evidence="2">RNA 2',3'-cyclic phosphodiesterase</fullName>
    </submittedName>
</protein>
<keyword evidence="3" id="KW-1185">Reference proteome</keyword>
<dbReference type="NCBIfam" id="TIGR02258">
    <property type="entry name" value="2_5_ligase"/>
    <property type="match status" value="1"/>
</dbReference>